<dbReference type="Proteomes" id="UP000245431">
    <property type="component" value="Chromosome PVE_r1"/>
</dbReference>
<feature type="region of interest" description="Disordered" evidence="1">
    <location>
        <begin position="60"/>
        <end position="89"/>
    </location>
</feature>
<accession>A0A1D3JX85</accession>
<gene>
    <name evidence="2" type="ORF">PVE_R1G2825</name>
</gene>
<organism evidence="2 3">
    <name type="scientific">Pseudomonas veronii 1YdBTEX2</name>
    <dbReference type="NCBI Taxonomy" id="1295141"/>
    <lineage>
        <taxon>Bacteria</taxon>
        <taxon>Pseudomonadati</taxon>
        <taxon>Pseudomonadota</taxon>
        <taxon>Gammaproteobacteria</taxon>
        <taxon>Pseudomonadales</taxon>
        <taxon>Pseudomonadaceae</taxon>
        <taxon>Pseudomonas</taxon>
    </lineage>
</organism>
<dbReference type="EMBL" id="LT599583">
    <property type="protein sequence ID" value="SBW80709.1"/>
    <property type="molecule type" value="Genomic_DNA"/>
</dbReference>
<evidence type="ECO:0000313" key="3">
    <source>
        <dbReference type="Proteomes" id="UP000245431"/>
    </source>
</evidence>
<protein>
    <submittedName>
        <fullName evidence="2">Uncharacterized protein</fullName>
    </submittedName>
</protein>
<dbReference type="AlphaFoldDB" id="A0A1D3JX85"/>
<evidence type="ECO:0000313" key="2">
    <source>
        <dbReference type="EMBL" id="SBW80709.1"/>
    </source>
</evidence>
<name>A0A1D3JX85_PSEVE</name>
<evidence type="ECO:0000256" key="1">
    <source>
        <dbReference type="SAM" id="MobiDB-lite"/>
    </source>
</evidence>
<reference evidence="3" key="1">
    <citation type="submission" date="2016-07" db="EMBL/GenBank/DDBJ databases">
        <authorList>
            <person name="Florea S."/>
            <person name="Webb J.S."/>
            <person name="Jaromczyk J."/>
            <person name="Schardl C.L."/>
        </authorList>
    </citation>
    <scope>NUCLEOTIDE SEQUENCE [LARGE SCALE GENOMIC DNA]</scope>
    <source>
        <strain evidence="3">1YdBTEX2</strain>
    </source>
</reference>
<sequence>MLRISVITSDSQPVLKLRWVGEEVPREDITLEFKSVLKAKMQVDSEALIQQLAKAKLLEPATGRPTPASPAAVGMRFHASNQLRAPAHT</sequence>
<proteinExistence type="predicted"/>